<dbReference type="Gene3D" id="2.60.40.2970">
    <property type="match status" value="1"/>
</dbReference>
<keyword evidence="1" id="KW-0732">Signal</keyword>
<dbReference type="Proteomes" id="UP000813385">
    <property type="component" value="Unassembled WGS sequence"/>
</dbReference>
<evidence type="ECO:0000313" key="3">
    <source>
        <dbReference type="Proteomes" id="UP000813385"/>
    </source>
</evidence>
<feature type="chain" id="PRO_5035471347" description="Secreted protein" evidence="1">
    <location>
        <begin position="29"/>
        <end position="205"/>
    </location>
</feature>
<keyword evidence="3" id="KW-1185">Reference proteome</keyword>
<evidence type="ECO:0008006" key="4">
    <source>
        <dbReference type="Google" id="ProtNLM"/>
    </source>
</evidence>
<reference evidence="2" key="1">
    <citation type="journal article" date="2021" name="Nat. Commun.">
        <title>Genetic determinants of endophytism in the Arabidopsis root mycobiome.</title>
        <authorList>
            <person name="Mesny F."/>
            <person name="Miyauchi S."/>
            <person name="Thiergart T."/>
            <person name="Pickel B."/>
            <person name="Atanasova L."/>
            <person name="Karlsson M."/>
            <person name="Huettel B."/>
            <person name="Barry K.W."/>
            <person name="Haridas S."/>
            <person name="Chen C."/>
            <person name="Bauer D."/>
            <person name="Andreopoulos W."/>
            <person name="Pangilinan J."/>
            <person name="LaButti K."/>
            <person name="Riley R."/>
            <person name="Lipzen A."/>
            <person name="Clum A."/>
            <person name="Drula E."/>
            <person name="Henrissat B."/>
            <person name="Kohler A."/>
            <person name="Grigoriev I.V."/>
            <person name="Martin F.M."/>
            <person name="Hacquard S."/>
        </authorList>
    </citation>
    <scope>NUCLEOTIDE SEQUENCE</scope>
    <source>
        <strain evidence="2">MPI-CAGE-AT-0016</strain>
    </source>
</reference>
<dbReference type="OrthoDB" id="4664297at2759"/>
<feature type="signal peptide" evidence="1">
    <location>
        <begin position="1"/>
        <end position="28"/>
    </location>
</feature>
<protein>
    <recommendedName>
        <fullName evidence="4">Secreted protein</fullName>
    </recommendedName>
</protein>
<comment type="caution">
    <text evidence="2">The sequence shown here is derived from an EMBL/GenBank/DDBJ whole genome shotgun (WGS) entry which is preliminary data.</text>
</comment>
<name>A0A8K0TTR4_9PEZI</name>
<organism evidence="2 3">
    <name type="scientific">Plectosphaerella cucumerina</name>
    <dbReference type="NCBI Taxonomy" id="40658"/>
    <lineage>
        <taxon>Eukaryota</taxon>
        <taxon>Fungi</taxon>
        <taxon>Dikarya</taxon>
        <taxon>Ascomycota</taxon>
        <taxon>Pezizomycotina</taxon>
        <taxon>Sordariomycetes</taxon>
        <taxon>Hypocreomycetidae</taxon>
        <taxon>Glomerellales</taxon>
        <taxon>Plectosphaerellaceae</taxon>
        <taxon>Plectosphaerella</taxon>
    </lineage>
</organism>
<sequence>MAHATSSSRLPILLLALVVGFVLWVCNPFDSAFNSPSTVMSDGQKHQGALAKVDVSVKQTATSPPSISVTVTNNYDTVLTLLNWNSPLDPAATALGVFSFTPEGASAPLDIPTIAFRRVMPPPPDNLITLQPGQSKTSHFTFEDPAVPVGELGKKAKLQCSGDWASAWPGYTAAELTPEKLDQLQYGDSAVSGPFKSEAIELVIG</sequence>
<gene>
    <name evidence="2" type="ORF">B0T11DRAFT_278813</name>
</gene>
<proteinExistence type="predicted"/>
<accession>A0A8K0TTR4</accession>
<dbReference type="EMBL" id="JAGPXD010000002">
    <property type="protein sequence ID" value="KAH7369472.1"/>
    <property type="molecule type" value="Genomic_DNA"/>
</dbReference>
<dbReference type="AlphaFoldDB" id="A0A8K0TTR4"/>
<evidence type="ECO:0000256" key="1">
    <source>
        <dbReference type="SAM" id="SignalP"/>
    </source>
</evidence>
<evidence type="ECO:0000313" key="2">
    <source>
        <dbReference type="EMBL" id="KAH7369472.1"/>
    </source>
</evidence>